<protein>
    <submittedName>
        <fullName evidence="2">Uncharacterized protein</fullName>
    </submittedName>
</protein>
<dbReference type="EMBL" id="BPLQ01003193">
    <property type="protein sequence ID" value="GIX98575.1"/>
    <property type="molecule type" value="Genomic_DNA"/>
</dbReference>
<evidence type="ECO:0000313" key="3">
    <source>
        <dbReference type="Proteomes" id="UP001054837"/>
    </source>
</evidence>
<evidence type="ECO:0000256" key="1">
    <source>
        <dbReference type="SAM" id="MobiDB-lite"/>
    </source>
</evidence>
<evidence type="ECO:0000313" key="2">
    <source>
        <dbReference type="EMBL" id="GIX98575.1"/>
    </source>
</evidence>
<sequence length="79" mass="8848">MRSSNPNAAPELQMPHHNHSYECPSNGNRSSELICCAFHYMPPNPRAAPDEVFNMVADLGVPLMKLKRISLSKLRTEAK</sequence>
<dbReference type="Proteomes" id="UP001054837">
    <property type="component" value="Unassembled WGS sequence"/>
</dbReference>
<dbReference type="AlphaFoldDB" id="A0AAV4PNN3"/>
<feature type="region of interest" description="Disordered" evidence="1">
    <location>
        <begin position="1"/>
        <end position="26"/>
    </location>
</feature>
<organism evidence="2 3">
    <name type="scientific">Caerostris darwini</name>
    <dbReference type="NCBI Taxonomy" id="1538125"/>
    <lineage>
        <taxon>Eukaryota</taxon>
        <taxon>Metazoa</taxon>
        <taxon>Ecdysozoa</taxon>
        <taxon>Arthropoda</taxon>
        <taxon>Chelicerata</taxon>
        <taxon>Arachnida</taxon>
        <taxon>Araneae</taxon>
        <taxon>Araneomorphae</taxon>
        <taxon>Entelegynae</taxon>
        <taxon>Araneoidea</taxon>
        <taxon>Araneidae</taxon>
        <taxon>Caerostris</taxon>
    </lineage>
</organism>
<comment type="caution">
    <text evidence="2">The sequence shown here is derived from an EMBL/GenBank/DDBJ whole genome shotgun (WGS) entry which is preliminary data.</text>
</comment>
<accession>A0AAV4PNN3</accession>
<keyword evidence="3" id="KW-1185">Reference proteome</keyword>
<gene>
    <name evidence="2" type="ORF">CDAR_452141</name>
</gene>
<reference evidence="2 3" key="1">
    <citation type="submission" date="2021-06" db="EMBL/GenBank/DDBJ databases">
        <title>Caerostris darwini draft genome.</title>
        <authorList>
            <person name="Kono N."/>
            <person name="Arakawa K."/>
        </authorList>
    </citation>
    <scope>NUCLEOTIDE SEQUENCE [LARGE SCALE GENOMIC DNA]</scope>
</reference>
<name>A0AAV4PNN3_9ARAC</name>
<proteinExistence type="predicted"/>